<dbReference type="Gene3D" id="2.40.37.10">
    <property type="entry name" value="Lyase, Ornithine Decarboxylase, Chain A, domain 1"/>
    <property type="match status" value="1"/>
</dbReference>
<sequence>MAPTPRSRASRVVAVALVASLSVQVCVAFLAAAPALARGGEWARLGRSGGSASASSTRVEMVAAEAAAGQKQLETLKFLTPETARATKAAVGTPAYVYDAASLKANAEACLAFPNAYGLTVRYAMKSLPNKAVLQLFQG</sequence>
<organism evidence="1 2">
    <name type="scientific">Ectocarpus siliculosus</name>
    <name type="common">Brown alga</name>
    <name type="synonym">Conferva siliculosa</name>
    <dbReference type="NCBI Taxonomy" id="2880"/>
    <lineage>
        <taxon>Eukaryota</taxon>
        <taxon>Sar</taxon>
        <taxon>Stramenopiles</taxon>
        <taxon>Ochrophyta</taxon>
        <taxon>PX clade</taxon>
        <taxon>Phaeophyceae</taxon>
        <taxon>Ectocarpales</taxon>
        <taxon>Ectocarpaceae</taxon>
        <taxon>Ectocarpus</taxon>
    </lineage>
</organism>
<dbReference type="InterPro" id="IPR029066">
    <property type="entry name" value="PLP-binding_barrel"/>
</dbReference>
<dbReference type="InParanoid" id="D7G8M4"/>
<evidence type="ECO:0000313" key="1">
    <source>
        <dbReference type="EMBL" id="CBJ34056.1"/>
    </source>
</evidence>
<name>D7G8M4_ECTSI</name>
<dbReference type="SUPFAM" id="SSF51419">
    <property type="entry name" value="PLP-binding barrel"/>
    <property type="match status" value="1"/>
</dbReference>
<protein>
    <submittedName>
        <fullName evidence="1">Uncharacterized protein</fullName>
    </submittedName>
</protein>
<dbReference type="OrthoDB" id="10582753at2759"/>
<gene>
    <name evidence="1" type="ORF">Esi_0905_0003</name>
</gene>
<dbReference type="STRING" id="2880.D7G8M4"/>
<evidence type="ECO:0000313" key="2">
    <source>
        <dbReference type="Proteomes" id="UP000002630"/>
    </source>
</evidence>
<dbReference type="Gene3D" id="3.20.20.10">
    <property type="entry name" value="Alanine racemase"/>
    <property type="match status" value="1"/>
</dbReference>
<accession>D7G8M4</accession>
<dbReference type="InterPro" id="IPR009006">
    <property type="entry name" value="Ala_racemase/Decarboxylase_C"/>
</dbReference>
<dbReference type="EMBL" id="FN649760">
    <property type="protein sequence ID" value="CBJ34056.1"/>
    <property type="molecule type" value="Genomic_DNA"/>
</dbReference>
<dbReference type="AlphaFoldDB" id="D7G8M4"/>
<dbReference type="GO" id="GO:0003824">
    <property type="term" value="F:catalytic activity"/>
    <property type="evidence" value="ECO:0007669"/>
    <property type="project" value="InterPro"/>
</dbReference>
<proteinExistence type="predicted"/>
<keyword evidence="2" id="KW-1185">Reference proteome</keyword>
<reference evidence="1 2" key="1">
    <citation type="journal article" date="2010" name="Nature">
        <title>The Ectocarpus genome and the independent evolution of multicellularity in brown algae.</title>
        <authorList>
            <person name="Cock J.M."/>
            <person name="Sterck L."/>
            <person name="Rouze P."/>
            <person name="Scornet D."/>
            <person name="Allen A.E."/>
            <person name="Amoutzias G."/>
            <person name="Anthouard V."/>
            <person name="Artiguenave F."/>
            <person name="Aury J.M."/>
            <person name="Badger J.H."/>
            <person name="Beszteri B."/>
            <person name="Billiau K."/>
            <person name="Bonnet E."/>
            <person name="Bothwell J.H."/>
            <person name="Bowler C."/>
            <person name="Boyen C."/>
            <person name="Brownlee C."/>
            <person name="Carrano C.J."/>
            <person name="Charrier B."/>
            <person name="Cho G.Y."/>
            <person name="Coelho S.M."/>
            <person name="Collen J."/>
            <person name="Corre E."/>
            <person name="Da Silva C."/>
            <person name="Delage L."/>
            <person name="Delaroque N."/>
            <person name="Dittami S.M."/>
            <person name="Doulbeau S."/>
            <person name="Elias M."/>
            <person name="Farnham G."/>
            <person name="Gachon C.M."/>
            <person name="Gschloessl B."/>
            <person name="Heesch S."/>
            <person name="Jabbari K."/>
            <person name="Jubin C."/>
            <person name="Kawai H."/>
            <person name="Kimura K."/>
            <person name="Kloareg B."/>
            <person name="Kupper F.C."/>
            <person name="Lang D."/>
            <person name="Le Bail A."/>
            <person name="Leblanc C."/>
            <person name="Lerouge P."/>
            <person name="Lohr M."/>
            <person name="Lopez P.J."/>
            <person name="Martens C."/>
            <person name="Maumus F."/>
            <person name="Michel G."/>
            <person name="Miranda-Saavedra D."/>
            <person name="Morales J."/>
            <person name="Moreau H."/>
            <person name="Motomura T."/>
            <person name="Nagasato C."/>
            <person name="Napoli C.A."/>
            <person name="Nelson D.R."/>
            <person name="Nyvall-Collen P."/>
            <person name="Peters A.F."/>
            <person name="Pommier C."/>
            <person name="Potin P."/>
            <person name="Poulain J."/>
            <person name="Quesneville H."/>
            <person name="Read B."/>
            <person name="Rensing S.A."/>
            <person name="Ritter A."/>
            <person name="Rousvoal S."/>
            <person name="Samanta M."/>
            <person name="Samson G."/>
            <person name="Schroeder D.C."/>
            <person name="Segurens B."/>
            <person name="Strittmatter M."/>
            <person name="Tonon T."/>
            <person name="Tregear J.W."/>
            <person name="Valentin K."/>
            <person name="von Dassow P."/>
            <person name="Yamagishi T."/>
            <person name="Van de Peer Y."/>
            <person name="Wincker P."/>
        </authorList>
    </citation>
    <scope>NUCLEOTIDE SEQUENCE [LARGE SCALE GENOMIC DNA]</scope>
    <source>
        <strain evidence="2">Ec32 / CCAP1310/4</strain>
    </source>
</reference>
<dbReference type="eggNOG" id="ENOG502T0D3">
    <property type="taxonomic scope" value="Eukaryota"/>
</dbReference>
<dbReference type="Proteomes" id="UP000002630">
    <property type="component" value="Unassembled WGS sequence"/>
</dbReference>